<name>A0A834T9T6_9FABA</name>
<sequence length="60" mass="6714">MAYYYESQDADITCSNFVSAFSLLGMCCGETDNEFHQFLFSGDATPVAKLINRFLGFPDD</sequence>
<dbReference type="AlphaFoldDB" id="A0A834T9T6"/>
<protein>
    <submittedName>
        <fullName evidence="1">UDP-N-acetylglucosamine transferase subunit ALG13-like protein</fullName>
    </submittedName>
</protein>
<keyword evidence="2" id="KW-1185">Reference proteome</keyword>
<keyword evidence="1" id="KW-0808">Transferase</keyword>
<dbReference type="Proteomes" id="UP000634136">
    <property type="component" value="Unassembled WGS sequence"/>
</dbReference>
<dbReference type="EMBL" id="JAAIUW010000008">
    <property type="protein sequence ID" value="KAF7817884.1"/>
    <property type="molecule type" value="Genomic_DNA"/>
</dbReference>
<comment type="caution">
    <text evidence="1">The sequence shown here is derived from an EMBL/GenBank/DDBJ whole genome shotgun (WGS) entry which is preliminary data.</text>
</comment>
<proteinExistence type="predicted"/>
<organism evidence="1 2">
    <name type="scientific">Senna tora</name>
    <dbReference type="NCBI Taxonomy" id="362788"/>
    <lineage>
        <taxon>Eukaryota</taxon>
        <taxon>Viridiplantae</taxon>
        <taxon>Streptophyta</taxon>
        <taxon>Embryophyta</taxon>
        <taxon>Tracheophyta</taxon>
        <taxon>Spermatophyta</taxon>
        <taxon>Magnoliopsida</taxon>
        <taxon>eudicotyledons</taxon>
        <taxon>Gunneridae</taxon>
        <taxon>Pentapetalae</taxon>
        <taxon>rosids</taxon>
        <taxon>fabids</taxon>
        <taxon>Fabales</taxon>
        <taxon>Fabaceae</taxon>
        <taxon>Caesalpinioideae</taxon>
        <taxon>Cassia clade</taxon>
        <taxon>Senna</taxon>
    </lineage>
</organism>
<evidence type="ECO:0000313" key="2">
    <source>
        <dbReference type="Proteomes" id="UP000634136"/>
    </source>
</evidence>
<accession>A0A834T9T6</accession>
<evidence type="ECO:0000313" key="1">
    <source>
        <dbReference type="EMBL" id="KAF7817884.1"/>
    </source>
</evidence>
<gene>
    <name evidence="1" type="ORF">G2W53_023339</name>
</gene>
<dbReference type="GO" id="GO:0016740">
    <property type="term" value="F:transferase activity"/>
    <property type="evidence" value="ECO:0007669"/>
    <property type="project" value="UniProtKB-KW"/>
</dbReference>
<reference evidence="1" key="1">
    <citation type="submission" date="2020-09" db="EMBL/GenBank/DDBJ databases">
        <title>Genome-Enabled Discovery of Anthraquinone Biosynthesis in Senna tora.</title>
        <authorList>
            <person name="Kang S.-H."/>
            <person name="Pandey R.P."/>
            <person name="Lee C.-M."/>
            <person name="Sim J.-S."/>
            <person name="Jeong J.-T."/>
            <person name="Choi B.-S."/>
            <person name="Jung M."/>
            <person name="Ginzburg D."/>
            <person name="Zhao K."/>
            <person name="Won S.Y."/>
            <person name="Oh T.-J."/>
            <person name="Yu Y."/>
            <person name="Kim N.-H."/>
            <person name="Lee O.R."/>
            <person name="Lee T.-H."/>
            <person name="Bashyal P."/>
            <person name="Kim T.-S."/>
            <person name="Lee W.-H."/>
            <person name="Kawkins C."/>
            <person name="Kim C.-K."/>
            <person name="Kim J.S."/>
            <person name="Ahn B.O."/>
            <person name="Rhee S.Y."/>
            <person name="Sohng J.K."/>
        </authorList>
    </citation>
    <scope>NUCLEOTIDE SEQUENCE</scope>
    <source>
        <tissue evidence="1">Leaf</tissue>
    </source>
</reference>